<sequence length="201" mass="21876">MMVTTHALVGLLVALPLAVLAPDHATTVLAAGVVGGITPDLDVLATHRKTFHLPIYGTIAAGIALVLALAVPTAATFAVLAFLLAAALHNAGDIVSCGLGARPWHNRSERSVYDHYRGRWIPPRRWIRYDGAPEDLALAVGIAVPSLALLEWHWQLLATLLLGVSVVYTGARKRLEDIARWAVRFLPAWARQYVPERYVTR</sequence>
<dbReference type="EMBL" id="CP001932">
    <property type="protein sequence ID" value="ADD05112.2"/>
    <property type="molecule type" value="Genomic_DNA"/>
</dbReference>
<keyword evidence="3" id="KW-0378">Hydrolase</keyword>
<accession>D3STU5</accession>
<keyword evidence="1" id="KW-0472">Membrane</keyword>
<dbReference type="EMBL" id="AOHS01000062">
    <property type="protein sequence ID" value="ELY23347.1"/>
    <property type="molecule type" value="Genomic_DNA"/>
</dbReference>
<dbReference type="GO" id="GO:0016787">
    <property type="term" value="F:hydrolase activity"/>
    <property type="evidence" value="ECO:0007669"/>
    <property type="project" value="UniProtKB-KW"/>
</dbReference>
<protein>
    <submittedName>
        <fullName evidence="2">DUF457 family protein</fullName>
    </submittedName>
    <submittedName>
        <fullName evidence="3">Membrane-bound metal-dependent hydrolase</fullName>
    </submittedName>
</protein>
<dbReference type="KEGG" id="nmg:Nmag_1536"/>
<reference evidence="2" key="4">
    <citation type="submission" date="2016-09" db="EMBL/GenBank/DDBJ databases">
        <authorList>
            <person name="Pfeiffer F."/>
        </authorList>
    </citation>
    <scope>NUCLEOTIDE SEQUENCE</scope>
    <source>
        <strain evidence="2">ATCC 43099</strain>
    </source>
</reference>
<accession>L9UF48</accession>
<evidence type="ECO:0000313" key="4">
    <source>
        <dbReference type="Proteomes" id="UP000001879"/>
    </source>
</evidence>
<name>D3STU5_NATMM</name>
<reference evidence="2 4" key="2">
    <citation type="journal article" date="2012" name="BMC Genomics">
        <title>A comparative genomics perspective on the genetic content of the alkaliphilic haloarchaeon Natrialba magadii ATCC 43099T.</title>
        <authorList>
            <person name="Siddaramappa S."/>
            <person name="Challacombe J.F."/>
            <person name="Decastro R.E."/>
            <person name="Pfeiffer F."/>
            <person name="Sastre D.E."/>
            <person name="Gimenez M.I."/>
            <person name="Paggi R.A."/>
            <person name="Detter J.C."/>
            <person name="Davenport K.W."/>
            <person name="Goodwin L.A."/>
            <person name="Kyrpides N."/>
            <person name="Tapia R."/>
            <person name="Pitluck S."/>
            <person name="Lucas S."/>
            <person name="Woyke T."/>
            <person name="Maupin-Furlow J.A."/>
        </authorList>
    </citation>
    <scope>NUCLEOTIDE SEQUENCE [LARGE SCALE GENOMIC DNA]</scope>
    <source>
        <strain evidence="2">ATCC 43099</strain>
        <strain evidence="4">ATCC 43099 / DSM 3394 / CCM 3739 / CIP 104546 / IAM 13178 / JCM 8861 / NBRC 102185 / NCIMB 2190 / MS3</strain>
    </source>
</reference>
<gene>
    <name evidence="2" type="ordered locus">Nmag_1536</name>
    <name evidence="3" type="ORF">C500_20206</name>
</gene>
<keyword evidence="1" id="KW-0812">Transmembrane</keyword>
<dbReference type="PaxDb" id="547559-Nmag_1536"/>
<evidence type="ECO:0000256" key="1">
    <source>
        <dbReference type="SAM" id="Phobius"/>
    </source>
</evidence>
<dbReference type="STRING" id="547559.Nmag_1536"/>
<keyword evidence="1" id="KW-1133">Transmembrane helix</keyword>
<dbReference type="PATRIC" id="fig|547559.17.peg.3989"/>
<evidence type="ECO:0000313" key="2">
    <source>
        <dbReference type="EMBL" id="ADD05112.2"/>
    </source>
</evidence>
<reference evidence="4" key="1">
    <citation type="submission" date="2010-02" db="EMBL/GenBank/DDBJ databases">
        <title>Complete sequence of chromosome of Natrialba magadii ATCC 43099.</title>
        <authorList>
            <consortium name="US DOE Joint Genome Institute"/>
            <person name="Lucas S."/>
            <person name="Copeland A."/>
            <person name="Lapidus A."/>
            <person name="Cheng J.-F."/>
            <person name="Bruce D."/>
            <person name="Goodwin L."/>
            <person name="Pitluck S."/>
            <person name="Davenport K."/>
            <person name="Saunders E."/>
            <person name="Detter J.C."/>
            <person name="Han C."/>
            <person name="Tapia R."/>
            <person name="Land M."/>
            <person name="Hauser L."/>
            <person name="Kyrpides N."/>
            <person name="Mikhailova N."/>
            <person name="De Castro R.E."/>
            <person name="Maupin-Furlow J.A."/>
            <person name="Woyke T."/>
        </authorList>
    </citation>
    <scope>NUCLEOTIDE SEQUENCE [LARGE SCALE GENOMIC DNA]</scope>
    <source>
        <strain evidence="4">ATCC 43099 / DSM 3394 / CCM 3739 / CIP 104546 / IAM 13178 / JCM 8861 / NBRC 102185 / NCIMB 2190 / MS3</strain>
    </source>
</reference>
<evidence type="ECO:0000313" key="5">
    <source>
        <dbReference type="Proteomes" id="UP000011543"/>
    </source>
</evidence>
<proteinExistence type="predicted"/>
<keyword evidence="4" id="KW-1185">Reference proteome</keyword>
<dbReference type="Proteomes" id="UP000001879">
    <property type="component" value="Chromosome"/>
</dbReference>
<feature type="transmembrane region" description="Helical" evidence="1">
    <location>
        <begin position="54"/>
        <end position="71"/>
    </location>
</feature>
<dbReference type="AlphaFoldDB" id="D3STU5"/>
<dbReference type="Proteomes" id="UP000011543">
    <property type="component" value="Unassembled WGS sequence"/>
</dbReference>
<organism evidence="2 4">
    <name type="scientific">Natrialba magadii (strain ATCC 43099 / DSM 3394 / CCM 3739 / CIP 104546 / IAM 13178 / JCM 8861 / NBRC 102185 / NCIMB 2190 / MS3)</name>
    <name type="common">Natronobacterium magadii</name>
    <dbReference type="NCBI Taxonomy" id="547559"/>
    <lineage>
        <taxon>Archaea</taxon>
        <taxon>Methanobacteriati</taxon>
        <taxon>Methanobacteriota</taxon>
        <taxon>Stenosarchaea group</taxon>
        <taxon>Halobacteria</taxon>
        <taxon>Halobacteriales</taxon>
        <taxon>Natrialbaceae</taxon>
        <taxon>Natrialba</taxon>
    </lineage>
</organism>
<dbReference type="eggNOG" id="arCOG04664">
    <property type="taxonomic scope" value="Archaea"/>
</dbReference>
<evidence type="ECO:0000313" key="3">
    <source>
        <dbReference type="EMBL" id="ELY23347.1"/>
    </source>
</evidence>
<reference evidence="3 5" key="3">
    <citation type="journal article" date="2014" name="PLoS Genet.">
        <title>Phylogenetically driven sequencing of extremely halophilic archaea reveals strategies for static and dynamic osmo-response.</title>
        <authorList>
            <person name="Becker E.A."/>
            <person name="Seitzer P.M."/>
            <person name="Tritt A."/>
            <person name="Larsen D."/>
            <person name="Krusor M."/>
            <person name="Yao A.I."/>
            <person name="Wu D."/>
            <person name="Madern D."/>
            <person name="Eisen J.A."/>
            <person name="Darling A.E."/>
            <person name="Facciotti M.T."/>
        </authorList>
    </citation>
    <scope>NUCLEOTIDE SEQUENCE [LARGE SCALE GENOMIC DNA]</scope>
    <source>
        <strain evidence="5">ATCC 43099 / DSM 3394 / CCM 3739 / CIP 104546 / IAM 13178 / JCM 8861 / NBRC 102185 / NCIMB 2190 / MS3</strain>
        <strain evidence="3">MS-3</strain>
    </source>
</reference>